<protein>
    <recommendedName>
        <fullName evidence="4">PB1 domain-containing protein</fullName>
    </recommendedName>
</protein>
<dbReference type="CDD" id="cd05992">
    <property type="entry name" value="PB1"/>
    <property type="match status" value="1"/>
</dbReference>
<feature type="region of interest" description="Disordered" evidence="1">
    <location>
        <begin position="346"/>
        <end position="394"/>
    </location>
</feature>
<name>A0AAV2P1Z8_9HYME</name>
<feature type="compositionally biased region" description="Basic and acidic residues" evidence="1">
    <location>
        <begin position="812"/>
        <end position="829"/>
    </location>
</feature>
<feature type="region of interest" description="Disordered" evidence="1">
    <location>
        <begin position="441"/>
        <end position="472"/>
    </location>
</feature>
<feature type="compositionally biased region" description="Basic and acidic residues" evidence="1">
    <location>
        <begin position="710"/>
        <end position="732"/>
    </location>
</feature>
<proteinExistence type="predicted"/>
<organism evidence="2 3">
    <name type="scientific">Lasius platythorax</name>
    <dbReference type="NCBI Taxonomy" id="488582"/>
    <lineage>
        <taxon>Eukaryota</taxon>
        <taxon>Metazoa</taxon>
        <taxon>Ecdysozoa</taxon>
        <taxon>Arthropoda</taxon>
        <taxon>Hexapoda</taxon>
        <taxon>Insecta</taxon>
        <taxon>Pterygota</taxon>
        <taxon>Neoptera</taxon>
        <taxon>Endopterygota</taxon>
        <taxon>Hymenoptera</taxon>
        <taxon>Apocrita</taxon>
        <taxon>Aculeata</taxon>
        <taxon>Formicoidea</taxon>
        <taxon>Formicidae</taxon>
        <taxon>Formicinae</taxon>
        <taxon>Lasius</taxon>
        <taxon>Lasius</taxon>
    </lineage>
</organism>
<feature type="compositionally biased region" description="Basic and acidic residues" evidence="1">
    <location>
        <begin position="277"/>
        <end position="297"/>
    </location>
</feature>
<feature type="region of interest" description="Disordered" evidence="1">
    <location>
        <begin position="269"/>
        <end position="318"/>
    </location>
</feature>
<feature type="compositionally biased region" description="Polar residues" evidence="1">
    <location>
        <begin position="357"/>
        <end position="379"/>
    </location>
</feature>
<keyword evidence="3" id="KW-1185">Reference proteome</keyword>
<feature type="region of interest" description="Disordered" evidence="1">
    <location>
        <begin position="700"/>
        <end position="732"/>
    </location>
</feature>
<feature type="compositionally biased region" description="Basic and acidic residues" evidence="1">
    <location>
        <begin position="380"/>
        <end position="393"/>
    </location>
</feature>
<reference evidence="2" key="1">
    <citation type="submission" date="2024-04" db="EMBL/GenBank/DDBJ databases">
        <authorList>
            <consortium name="Molecular Ecology Group"/>
        </authorList>
    </citation>
    <scope>NUCLEOTIDE SEQUENCE</scope>
</reference>
<sequence>MTTMPPQALKKTCCFRLKEKVDSMFEVNLLILWLPNVNLEWLRMKLWKDYGVPKNRRIFYIDNDGDNVPIDSECELDEALKLAHIAFIIDDAIPLIVGDSPKMSYVEKYLRMDEARLLKKEQSRNMKSTMVDSFNHCAPVQKPTQQTFLQHLSLPTRRRDLEQKSIIRNVWPSKIFDAERDEPKETKIRRTDEQIESKVDTQRELNASLQHCSNCTLPPLWFTEYMESMKKDMTSTITNEVVKNVTEALNNRLDSLALSPLKELGQSGSQYSSLATRHPECSSDSNEKNQKKIRSQDQEQLSDVSIERADEPRNANITKDMQIKKDVISTITNEVVKEVTELLNKIPPDPVIPVPSKDQSQSQSHLPSSTPLSRYSFDSHSSEKSQEMIRPQDWEQLSDNASIVRVDESSWYSSILENSTRQLQKRLDLIEDVIRANVEEEKKKRQNRSKPSLDQRFTDLNRKRDIEKEKEQSVQNNAWEDLILRKNLPQKNLNEEIHLEALKLIENELRMSCSVTGHQMLDEGRLSKDILGNQSDNEILDFEKYMDGILESDNMTSFWSCDQEEKGEKEKEEDDDAFEIIQMPTSTDEIFIEPFVEPATEQRHHDSNRDSPSFELLSEPPSPPCSIHLNEDHFSANEEKLEQQSMKTNSPNSVYVVDIHGKIFDDALQSVNSDERVSVDSEKQPDITYSYVVEEDFPSTAEAHSSKSSCMEHRSNERKSPRDDANGSYDDVRNSHASYLTVQIHCDSRTPSQCSCQSQTDSGDFTQSFHSHTTSVIDTTDMYAHPFASKYGEHTTANDVREATTATAAPRNNHDVRTKETRTNEKYCHDKCPNNDPEYSCASNNSYPCSRDPSFGASSQSYEAASRASRSTDRSCSNVGSRKTPTDEQALLSTADSVHILPETLVSAAAQVGSFAFDTAREMFDKLRAHTKEDPLKRRGGVKCENKKFSDLAFY</sequence>
<feature type="region of interest" description="Disordered" evidence="1">
    <location>
        <begin position="598"/>
        <end position="622"/>
    </location>
</feature>
<dbReference type="EMBL" id="OZ034830">
    <property type="protein sequence ID" value="CAL1686522.1"/>
    <property type="molecule type" value="Genomic_DNA"/>
</dbReference>
<feature type="region of interest" description="Disordered" evidence="1">
    <location>
        <begin position="858"/>
        <end position="888"/>
    </location>
</feature>
<evidence type="ECO:0000313" key="3">
    <source>
        <dbReference type="Proteomes" id="UP001497644"/>
    </source>
</evidence>
<dbReference type="Proteomes" id="UP001497644">
    <property type="component" value="Chromosome 7"/>
</dbReference>
<feature type="compositionally biased region" description="Basic and acidic residues" evidence="1">
    <location>
        <begin position="600"/>
        <end position="609"/>
    </location>
</feature>
<feature type="compositionally biased region" description="Low complexity" evidence="1">
    <location>
        <begin position="864"/>
        <end position="877"/>
    </location>
</feature>
<gene>
    <name evidence="2" type="ORF">LPLAT_LOCUS11892</name>
</gene>
<feature type="region of interest" description="Disordered" evidence="1">
    <location>
        <begin position="803"/>
        <end position="829"/>
    </location>
</feature>
<dbReference type="AlphaFoldDB" id="A0AAV2P1Z8"/>
<evidence type="ECO:0008006" key="4">
    <source>
        <dbReference type="Google" id="ProtNLM"/>
    </source>
</evidence>
<dbReference type="SUPFAM" id="SSF54277">
    <property type="entry name" value="CAD &amp; PB1 domains"/>
    <property type="match status" value="1"/>
</dbReference>
<feature type="compositionally biased region" description="Basic and acidic residues" evidence="1">
    <location>
        <begin position="451"/>
        <end position="472"/>
    </location>
</feature>
<evidence type="ECO:0000313" key="2">
    <source>
        <dbReference type="EMBL" id="CAL1686522.1"/>
    </source>
</evidence>
<evidence type="ECO:0000256" key="1">
    <source>
        <dbReference type="SAM" id="MobiDB-lite"/>
    </source>
</evidence>
<accession>A0AAV2P1Z8</accession>